<keyword evidence="1" id="KW-0472">Membrane</keyword>
<gene>
    <name evidence="2" type="ORF">KIPB_013379</name>
</gene>
<feature type="transmembrane region" description="Helical" evidence="1">
    <location>
        <begin position="44"/>
        <end position="63"/>
    </location>
</feature>
<accession>A0A391P8S3</accession>
<keyword evidence="1" id="KW-0812">Transmembrane</keyword>
<evidence type="ECO:0000256" key="1">
    <source>
        <dbReference type="SAM" id="Phobius"/>
    </source>
</evidence>
<keyword evidence="3" id="KW-1185">Reference proteome</keyword>
<evidence type="ECO:0000313" key="2">
    <source>
        <dbReference type="EMBL" id="GCA64152.1"/>
    </source>
</evidence>
<dbReference type="Proteomes" id="UP000265618">
    <property type="component" value="Unassembled WGS sequence"/>
</dbReference>
<evidence type="ECO:0000313" key="3">
    <source>
        <dbReference type="Proteomes" id="UP000265618"/>
    </source>
</evidence>
<keyword evidence="1" id="KW-1133">Transmembrane helix</keyword>
<feature type="non-terminal residue" evidence="2">
    <location>
        <position position="85"/>
    </location>
</feature>
<proteinExistence type="predicted"/>
<protein>
    <submittedName>
        <fullName evidence="2">Uncharacterized protein</fullName>
    </submittedName>
</protein>
<reference evidence="2 3" key="1">
    <citation type="journal article" date="2018" name="PLoS ONE">
        <title>The draft genome of Kipferlia bialata reveals reductive genome evolution in fornicate parasites.</title>
        <authorList>
            <person name="Tanifuji G."/>
            <person name="Takabayashi S."/>
            <person name="Kume K."/>
            <person name="Takagi M."/>
            <person name="Nakayama T."/>
            <person name="Kamikawa R."/>
            <person name="Inagaki Y."/>
            <person name="Hashimoto T."/>
        </authorList>
    </citation>
    <scope>NUCLEOTIDE SEQUENCE [LARGE SCALE GENOMIC DNA]</scope>
    <source>
        <strain evidence="2">NY0173</strain>
    </source>
</reference>
<comment type="caution">
    <text evidence="2">The sequence shown here is derived from an EMBL/GenBank/DDBJ whole genome shotgun (WGS) entry which is preliminary data.</text>
</comment>
<name>A0A391P8S3_9EUKA</name>
<sequence length="85" mass="9131">MNEYPEAPSLHAFGVPHQATPYPMGEYPPGYELKDKGQKKSHTSTIVIVLLSIACLLLAYIAFDLSQTTVGDTGPQGVRGETGPE</sequence>
<dbReference type="AlphaFoldDB" id="A0A391P8S3"/>
<organism evidence="2 3">
    <name type="scientific">Kipferlia bialata</name>
    <dbReference type="NCBI Taxonomy" id="797122"/>
    <lineage>
        <taxon>Eukaryota</taxon>
        <taxon>Metamonada</taxon>
        <taxon>Carpediemonas-like organisms</taxon>
        <taxon>Kipferlia</taxon>
    </lineage>
</organism>
<dbReference type="EMBL" id="BDIP01006315">
    <property type="protein sequence ID" value="GCA64152.1"/>
    <property type="molecule type" value="Genomic_DNA"/>
</dbReference>